<evidence type="ECO:0000313" key="2">
    <source>
        <dbReference type="Proteomes" id="UP001142592"/>
    </source>
</evidence>
<comment type="caution">
    <text evidence="1">The sequence shown here is derived from an EMBL/GenBank/DDBJ whole genome shotgun (WGS) entry which is preliminary data.</text>
</comment>
<name>A0A9X3I8W2_9SPHI</name>
<gene>
    <name evidence="1" type="ORF">OQZ29_10510</name>
</gene>
<accession>A0A9X3I8W2</accession>
<proteinExistence type="predicted"/>
<dbReference type="NCBIfam" id="NF047539">
    <property type="entry name" value="XAC2610_fam"/>
    <property type="match status" value="1"/>
</dbReference>
<reference evidence="1" key="1">
    <citation type="submission" date="2022-11" db="EMBL/GenBank/DDBJ databases">
        <authorList>
            <person name="Graham C."/>
            <person name="Newman J.D."/>
        </authorList>
    </citation>
    <scope>NUCLEOTIDE SEQUENCE</scope>
    <source>
        <strain evidence="1">DSM 19486</strain>
    </source>
</reference>
<organism evidence="1 2">
    <name type="scientific">Pedobacter agri</name>
    <dbReference type="NCBI Taxonomy" id="454586"/>
    <lineage>
        <taxon>Bacteria</taxon>
        <taxon>Pseudomonadati</taxon>
        <taxon>Bacteroidota</taxon>
        <taxon>Sphingobacteriia</taxon>
        <taxon>Sphingobacteriales</taxon>
        <taxon>Sphingobacteriaceae</taxon>
        <taxon>Pedobacter</taxon>
    </lineage>
</organism>
<dbReference type="EMBL" id="JAPJUH010000003">
    <property type="protein sequence ID" value="MCX3265181.1"/>
    <property type="molecule type" value="Genomic_DNA"/>
</dbReference>
<evidence type="ECO:0000313" key="1">
    <source>
        <dbReference type="EMBL" id="MCX3265181.1"/>
    </source>
</evidence>
<dbReference type="RefSeq" id="WP_157258886.1">
    <property type="nucleotide sequence ID" value="NZ_JAPJUH010000003.1"/>
</dbReference>
<dbReference type="Proteomes" id="UP001142592">
    <property type="component" value="Unassembled WGS sequence"/>
</dbReference>
<keyword evidence="2" id="KW-1185">Reference proteome</keyword>
<dbReference type="InterPro" id="IPR058087">
    <property type="entry name" value="XAC2610_dom"/>
</dbReference>
<protein>
    <submittedName>
        <fullName evidence="1">Uncharacterized protein</fullName>
    </submittedName>
</protein>
<dbReference type="AlphaFoldDB" id="A0A9X3I8W2"/>
<sequence>MKKIFISLLMIICVFELKAQEAKIISIINFTGSIDKYPIEMKLEINQKSDSVAGEYFYKKNGNVNKMILEGKLKDGLLNLQERAYNAAKRKYETTGSFKLNYIDQIYLNGSWQKPGKNASYLTVKLSARENLKAFNPSNYVFQYVRNRAKLDYIPADAQYYFDLISLKVFINKSMRWAFTGFNDVFTKEAEIQLEDLNFDGYLDFKVPIYYPGLAKGDYSYLYFIYDPKNRGFIQSKQLNEMGVVFFDAIKKEAQTVDADGSGNEGTRYFRWQNGKLFLVKEERIYENDSYMHYTYYKIENGKSILVKTEKRK</sequence>